<dbReference type="PRINTS" id="PR01439">
    <property type="entry name" value="CELLSNTHASEA"/>
</dbReference>
<protein>
    <recommendedName>
        <fullName evidence="3">Cellulose synthase catalytic subunit [UDP-forming]</fullName>
    </recommendedName>
</protein>
<dbReference type="EMBL" id="BBMS01000017">
    <property type="protein sequence ID" value="GAL26278.1"/>
    <property type="molecule type" value="Genomic_DNA"/>
</dbReference>
<dbReference type="Gene3D" id="3.90.550.10">
    <property type="entry name" value="Spore Coat Polysaccharide Biosynthesis Protein SpsA, Chain A"/>
    <property type="match status" value="1"/>
</dbReference>
<evidence type="ECO:0000313" key="11">
    <source>
        <dbReference type="EMBL" id="GAL26278.1"/>
    </source>
</evidence>
<evidence type="ECO:0000256" key="8">
    <source>
        <dbReference type="ARBA" id="ARBA00022989"/>
    </source>
</evidence>
<comment type="pathway">
    <text evidence="2">Glycan metabolism.</text>
</comment>
<keyword evidence="9" id="KW-0472">Membrane</keyword>
<dbReference type="InterPro" id="IPR005150">
    <property type="entry name" value="Cellulose_synth"/>
</dbReference>
<gene>
    <name evidence="11" type="ORF">JCM19239_3611</name>
</gene>
<evidence type="ECO:0000256" key="3">
    <source>
        <dbReference type="ARBA" id="ARBA00018714"/>
    </source>
</evidence>
<dbReference type="Proteomes" id="UP000029223">
    <property type="component" value="Unassembled WGS sequence"/>
</dbReference>
<comment type="caution">
    <text evidence="11">The sequence shown here is derived from an EMBL/GenBank/DDBJ whole genome shotgun (WGS) entry which is preliminary data.</text>
</comment>
<keyword evidence="7" id="KW-0812">Transmembrane</keyword>
<accession>A0ABQ0JBY1</accession>
<keyword evidence="5 11" id="KW-0328">Glycosyltransferase</keyword>
<dbReference type="InterPro" id="IPR029044">
    <property type="entry name" value="Nucleotide-diphossugar_trans"/>
</dbReference>
<evidence type="ECO:0000256" key="4">
    <source>
        <dbReference type="ARBA" id="ARBA00022636"/>
    </source>
</evidence>
<evidence type="ECO:0000256" key="5">
    <source>
        <dbReference type="ARBA" id="ARBA00022676"/>
    </source>
</evidence>
<dbReference type="CDD" id="cd06421">
    <property type="entry name" value="CESA_CelA_like"/>
    <property type="match status" value="1"/>
</dbReference>
<evidence type="ECO:0000256" key="7">
    <source>
        <dbReference type="ARBA" id="ARBA00022692"/>
    </source>
</evidence>
<dbReference type="Pfam" id="PF03552">
    <property type="entry name" value="Cellulose_synt"/>
    <property type="match status" value="1"/>
</dbReference>
<reference evidence="12" key="2">
    <citation type="submission" date="2014-09" db="EMBL/GenBank/DDBJ databases">
        <authorList>
            <consortium name="NBRP consortium"/>
            <person name="Sawabe T."/>
            <person name="Meirelles P."/>
            <person name="Nakanishi M."/>
            <person name="Sayaka M."/>
            <person name="Hattori M."/>
            <person name="Ohkuma M."/>
        </authorList>
    </citation>
    <scope>NUCLEOTIDE SEQUENCE [LARGE SCALE GENOMIC DNA]</scope>
    <source>
        <strain evidence="12">JCM 19239</strain>
    </source>
</reference>
<dbReference type="InterPro" id="IPR050321">
    <property type="entry name" value="Glycosyltr_2/OpgH_subfam"/>
</dbReference>
<organism evidence="11 12">
    <name type="scientific">Vibrio variabilis</name>
    <dbReference type="NCBI Taxonomy" id="990271"/>
    <lineage>
        <taxon>Bacteria</taxon>
        <taxon>Pseudomonadati</taxon>
        <taxon>Pseudomonadota</taxon>
        <taxon>Gammaproteobacteria</taxon>
        <taxon>Vibrionales</taxon>
        <taxon>Vibrionaceae</taxon>
        <taxon>Vibrio</taxon>
    </lineage>
</organism>
<dbReference type="PANTHER" id="PTHR43867:SF2">
    <property type="entry name" value="CELLULOSE SYNTHASE CATALYTIC SUBUNIT A [UDP-FORMING]"/>
    <property type="match status" value="1"/>
</dbReference>
<dbReference type="Pfam" id="PF00535">
    <property type="entry name" value="Glycos_transf_2"/>
    <property type="match status" value="1"/>
</dbReference>
<keyword evidence="12" id="KW-1185">Reference proteome</keyword>
<dbReference type="InterPro" id="IPR003919">
    <property type="entry name" value="Cell_synth_A"/>
</dbReference>
<evidence type="ECO:0000256" key="9">
    <source>
        <dbReference type="ARBA" id="ARBA00023136"/>
    </source>
</evidence>
<dbReference type="SUPFAM" id="SSF53448">
    <property type="entry name" value="Nucleotide-diphospho-sugar transferases"/>
    <property type="match status" value="1"/>
</dbReference>
<dbReference type="GO" id="GO:0016760">
    <property type="term" value="F:cellulose synthase (UDP-forming) activity"/>
    <property type="evidence" value="ECO:0007669"/>
    <property type="project" value="UniProtKB-EC"/>
</dbReference>
<dbReference type="InterPro" id="IPR001173">
    <property type="entry name" value="Glyco_trans_2-like"/>
</dbReference>
<sequence>MVLLLSYFQTIWPLNRTPEALPEDSSTWPSIDLFIPTYNEELEVVRATVLAATAIDWPKNKINIYILDDGKRDDFQAFAEQAGVGYIRRPTNEHAKAGNLNYALKRTHGDYVAIFDCDHIPTRAFFQVTMGAFLKDDNLALVQTPHHFFSPDPFERNLSRFRQLPNEGNLFYGLIQDGNDMWDAAFFCGSCAILRRGPLEEVGGVAVETVTEDAHTALKMHRLGYRSAYLKEPISAGLATDSLSAHIGQRIRWARGMAQIFRTDNPLFGKGLSWQQRLCYLNGMMHFLSGIPRLIFYGRAIGFFDIGCLHHLCASAGYRTVCLAAHVSRECREFADTRSVSTLFLG</sequence>
<evidence type="ECO:0000256" key="6">
    <source>
        <dbReference type="ARBA" id="ARBA00022679"/>
    </source>
</evidence>
<name>A0ABQ0JBY1_9VIBR</name>
<evidence type="ECO:0000256" key="1">
    <source>
        <dbReference type="ARBA" id="ARBA00004127"/>
    </source>
</evidence>
<dbReference type="PANTHER" id="PTHR43867">
    <property type="entry name" value="CELLULOSE SYNTHASE CATALYTIC SUBUNIT A [UDP-FORMING]"/>
    <property type="match status" value="1"/>
</dbReference>
<keyword evidence="4" id="KW-0973">c-di-GMP</keyword>
<keyword evidence="6 11" id="KW-0808">Transferase</keyword>
<feature type="domain" description="Glycosyltransferase 2-like" evidence="10">
    <location>
        <begin position="33"/>
        <end position="202"/>
    </location>
</feature>
<evidence type="ECO:0000313" key="12">
    <source>
        <dbReference type="Proteomes" id="UP000029223"/>
    </source>
</evidence>
<comment type="subcellular location">
    <subcellularLocation>
        <location evidence="1">Endomembrane system</location>
        <topology evidence="1">Multi-pass membrane protein</topology>
    </subcellularLocation>
</comment>
<evidence type="ECO:0000259" key="10">
    <source>
        <dbReference type="Pfam" id="PF00535"/>
    </source>
</evidence>
<reference evidence="12" key="1">
    <citation type="submission" date="2014-09" db="EMBL/GenBank/DDBJ databases">
        <title>Vibrio variabilis JCM 19239. (C206) whole genome shotgun sequence.</title>
        <authorList>
            <person name="Sawabe T."/>
            <person name="Meirelles P."/>
            <person name="Nakanishi M."/>
            <person name="Sayaka M."/>
            <person name="Hattori M."/>
            <person name="Ohkuma M."/>
        </authorList>
    </citation>
    <scope>NUCLEOTIDE SEQUENCE [LARGE SCALE GENOMIC DNA]</scope>
    <source>
        <strain evidence="12">JCM 19239</strain>
    </source>
</reference>
<keyword evidence="8" id="KW-1133">Transmembrane helix</keyword>
<evidence type="ECO:0000256" key="2">
    <source>
        <dbReference type="ARBA" id="ARBA00004881"/>
    </source>
</evidence>
<proteinExistence type="predicted"/>